<sequence>DNGNYGDNGNNGDNEDSANNENNGVNGDGDGSGDGGNEENGGCSGNYENTEGCNSASSSFPVQSDGVDGDVVVVVTRRPTSATMRVVNGTKRKR</sequence>
<reference evidence="2" key="1">
    <citation type="submission" date="2021-08" db="EMBL/GenBank/DDBJ databases">
        <authorList>
            <person name="Misof B."/>
            <person name="Oliver O."/>
            <person name="Podsiadlowski L."/>
            <person name="Donath A."/>
            <person name="Peters R."/>
            <person name="Mayer C."/>
            <person name="Rust J."/>
            <person name="Gunkel S."/>
            <person name="Lesny P."/>
            <person name="Martin S."/>
            <person name="Oeyen J.P."/>
            <person name="Petersen M."/>
            <person name="Panagiotis P."/>
            <person name="Wilbrandt J."/>
            <person name="Tanja T."/>
        </authorList>
    </citation>
    <scope>NUCLEOTIDE SEQUENCE</scope>
    <source>
        <strain evidence="2">GBR_01_08_01A</strain>
        <tissue evidence="2">Thorax + abdomen</tissue>
    </source>
</reference>
<evidence type="ECO:0000256" key="1">
    <source>
        <dbReference type="SAM" id="MobiDB-lite"/>
    </source>
</evidence>
<feature type="region of interest" description="Disordered" evidence="1">
    <location>
        <begin position="1"/>
        <end position="67"/>
    </location>
</feature>
<protein>
    <submittedName>
        <fullName evidence="2">Uncharacterized protein</fullName>
    </submittedName>
</protein>
<feature type="compositionally biased region" description="Polar residues" evidence="1">
    <location>
        <begin position="51"/>
        <end position="62"/>
    </location>
</feature>
<dbReference type="AlphaFoldDB" id="A0AAD9R8G6"/>
<feature type="compositionally biased region" description="Low complexity" evidence="1">
    <location>
        <begin position="1"/>
        <end position="12"/>
    </location>
</feature>
<reference evidence="2" key="2">
    <citation type="journal article" date="2023" name="Commun. Biol.">
        <title>Intrasexual cuticular hydrocarbon dimorphism in a wasp sheds light on hydrocarbon biosynthesis genes in Hymenoptera.</title>
        <authorList>
            <person name="Moris V.C."/>
            <person name="Podsiadlowski L."/>
            <person name="Martin S."/>
            <person name="Oeyen J.P."/>
            <person name="Donath A."/>
            <person name="Petersen M."/>
            <person name="Wilbrandt J."/>
            <person name="Misof B."/>
            <person name="Liedtke D."/>
            <person name="Thamm M."/>
            <person name="Scheiner R."/>
            <person name="Schmitt T."/>
            <person name="Niehuis O."/>
        </authorList>
    </citation>
    <scope>NUCLEOTIDE SEQUENCE</scope>
    <source>
        <strain evidence="2">GBR_01_08_01A</strain>
    </source>
</reference>
<gene>
    <name evidence="2" type="ORF">KPH14_013107</name>
</gene>
<feature type="compositionally biased region" description="Gly residues" evidence="1">
    <location>
        <begin position="26"/>
        <end position="44"/>
    </location>
</feature>
<dbReference type="EMBL" id="JAIFRP010004933">
    <property type="protein sequence ID" value="KAK2574780.1"/>
    <property type="molecule type" value="Genomic_DNA"/>
</dbReference>
<accession>A0AAD9R8G6</accession>
<name>A0AAD9R8G6_9HYME</name>
<feature type="non-terminal residue" evidence="2">
    <location>
        <position position="1"/>
    </location>
</feature>
<feature type="non-terminal residue" evidence="2">
    <location>
        <position position="94"/>
    </location>
</feature>
<keyword evidence="3" id="KW-1185">Reference proteome</keyword>
<proteinExistence type="predicted"/>
<dbReference type="Proteomes" id="UP001258017">
    <property type="component" value="Unassembled WGS sequence"/>
</dbReference>
<evidence type="ECO:0000313" key="3">
    <source>
        <dbReference type="Proteomes" id="UP001258017"/>
    </source>
</evidence>
<evidence type="ECO:0000313" key="2">
    <source>
        <dbReference type="EMBL" id="KAK2574780.1"/>
    </source>
</evidence>
<comment type="caution">
    <text evidence="2">The sequence shown here is derived from an EMBL/GenBank/DDBJ whole genome shotgun (WGS) entry which is preliminary data.</text>
</comment>
<organism evidence="2 3">
    <name type="scientific">Odynerus spinipes</name>
    <dbReference type="NCBI Taxonomy" id="1348599"/>
    <lineage>
        <taxon>Eukaryota</taxon>
        <taxon>Metazoa</taxon>
        <taxon>Ecdysozoa</taxon>
        <taxon>Arthropoda</taxon>
        <taxon>Hexapoda</taxon>
        <taxon>Insecta</taxon>
        <taxon>Pterygota</taxon>
        <taxon>Neoptera</taxon>
        <taxon>Endopterygota</taxon>
        <taxon>Hymenoptera</taxon>
        <taxon>Apocrita</taxon>
        <taxon>Aculeata</taxon>
        <taxon>Vespoidea</taxon>
        <taxon>Vespidae</taxon>
        <taxon>Eumeninae</taxon>
        <taxon>Odynerus</taxon>
    </lineage>
</organism>